<accession>A0A7X2P9Z4</accession>
<dbReference type="AlphaFoldDB" id="A0A7X2P9Z4"/>
<feature type="domain" description="Cell envelope-related transcriptional attenuator" evidence="3">
    <location>
        <begin position="104"/>
        <end position="259"/>
    </location>
</feature>
<sequence length="448" mass="48806">MKKKHRKGSASVAVFIIVLLVAVAMGAFLMVSGKLGKINRVSSLTTDVASNSLEEFERDTSEADTLQAQDVDFNADNISIMQDDDVKNILLIGQDAREGEGRQRSDSMILCSINTKTKKIILTSLMRDMYVQIPGYSSNKLNAAYCFGGMELLDQVIENNFGITIDGNVAVDFFGFMDAMSVVGNLDIELTAEEAEYINSGGWVEMGSPNDGWDLKAGVNSMTPAQYLAFARIRYVGNSDYERTDRQRRVLMAAFDKVKNKGLTELLTMANQMFPYLTTDLTNTEILSYVKTVFVDGITETESYRIPVDGYFSEEIIDGMSVLVPDLTMNSQYLQNYIYGTPVDESLAGSTDEHTVTDTTGGTDTSGTDTGSGYDSRGYDSTGTYDSTYTQNYDTGTDYGYGDYSGTDAGSGYQDNTYGYQDAGTGTDNSYGTGGYADQGAADGTYGQ</sequence>
<evidence type="ECO:0000256" key="2">
    <source>
        <dbReference type="SAM" id="MobiDB-lite"/>
    </source>
</evidence>
<comment type="similarity">
    <text evidence="1">Belongs to the LytR/CpsA/Psr (LCP) family.</text>
</comment>
<dbReference type="InterPro" id="IPR050922">
    <property type="entry name" value="LytR/CpsA/Psr_CW_biosynth"/>
</dbReference>
<comment type="caution">
    <text evidence="4">The sequence shown here is derived from an EMBL/GenBank/DDBJ whole genome shotgun (WGS) entry which is preliminary data.</text>
</comment>
<feature type="region of interest" description="Disordered" evidence="2">
    <location>
        <begin position="348"/>
        <end position="386"/>
    </location>
</feature>
<proteinExistence type="inferred from homology"/>
<dbReference type="RefSeq" id="WP_154458363.1">
    <property type="nucleotide sequence ID" value="NZ_VUMV01000006.1"/>
</dbReference>
<organism evidence="4 5">
    <name type="scientific">Bilifractor porci</name>
    <dbReference type="NCBI Taxonomy" id="2606636"/>
    <lineage>
        <taxon>Bacteria</taxon>
        <taxon>Bacillati</taxon>
        <taxon>Bacillota</taxon>
        <taxon>Clostridia</taxon>
        <taxon>Lachnospirales</taxon>
        <taxon>Lachnospiraceae</taxon>
        <taxon>Bilifractor</taxon>
    </lineage>
</organism>
<reference evidence="4 5" key="1">
    <citation type="submission" date="2019-08" db="EMBL/GenBank/DDBJ databases">
        <title>In-depth cultivation of the pig gut microbiome towards novel bacterial diversity and tailored functional studies.</title>
        <authorList>
            <person name="Wylensek D."/>
            <person name="Hitch T.C.A."/>
            <person name="Clavel T."/>
        </authorList>
    </citation>
    <scope>NUCLEOTIDE SEQUENCE [LARGE SCALE GENOMIC DNA]</scope>
    <source>
        <strain evidence="4 5">Oil+RF-744-WCA-WT-13</strain>
    </source>
</reference>
<dbReference type="Proteomes" id="UP000466864">
    <property type="component" value="Unassembled WGS sequence"/>
</dbReference>
<dbReference type="NCBIfam" id="TIGR00350">
    <property type="entry name" value="lytR_cpsA_psr"/>
    <property type="match status" value="1"/>
</dbReference>
<evidence type="ECO:0000313" key="5">
    <source>
        <dbReference type="Proteomes" id="UP000466864"/>
    </source>
</evidence>
<evidence type="ECO:0000313" key="4">
    <source>
        <dbReference type="EMBL" id="MST82453.1"/>
    </source>
</evidence>
<dbReference type="PANTHER" id="PTHR33392:SF6">
    <property type="entry name" value="POLYISOPRENYL-TEICHOIC ACID--PEPTIDOGLYCAN TEICHOIC ACID TRANSFERASE TAGU"/>
    <property type="match status" value="1"/>
</dbReference>
<dbReference type="InterPro" id="IPR004474">
    <property type="entry name" value="LytR_CpsA_psr"/>
</dbReference>
<keyword evidence="5" id="KW-1185">Reference proteome</keyword>
<evidence type="ECO:0000256" key="1">
    <source>
        <dbReference type="ARBA" id="ARBA00006068"/>
    </source>
</evidence>
<dbReference type="EMBL" id="VUMV01000006">
    <property type="protein sequence ID" value="MST82453.1"/>
    <property type="molecule type" value="Genomic_DNA"/>
</dbReference>
<evidence type="ECO:0000259" key="3">
    <source>
        <dbReference type="Pfam" id="PF03816"/>
    </source>
</evidence>
<gene>
    <name evidence="4" type="ORF">FYJ60_09010</name>
</gene>
<dbReference type="Pfam" id="PF03816">
    <property type="entry name" value="LytR_cpsA_psr"/>
    <property type="match status" value="1"/>
</dbReference>
<dbReference type="Gene3D" id="3.40.630.190">
    <property type="entry name" value="LCP protein"/>
    <property type="match status" value="1"/>
</dbReference>
<dbReference type="PANTHER" id="PTHR33392">
    <property type="entry name" value="POLYISOPRENYL-TEICHOIC ACID--PEPTIDOGLYCAN TEICHOIC ACID TRANSFERASE TAGU"/>
    <property type="match status" value="1"/>
</dbReference>
<protein>
    <submittedName>
        <fullName evidence="4">LytR family transcriptional regulator</fullName>
    </submittedName>
</protein>
<feature type="compositionally biased region" description="Low complexity" evidence="2">
    <location>
        <begin position="357"/>
        <end position="386"/>
    </location>
</feature>
<name>A0A7X2P9Z4_9FIRM</name>